<keyword evidence="1" id="KW-1133">Transmembrane helix</keyword>
<protein>
    <submittedName>
        <fullName evidence="2">Uncharacterized protein</fullName>
    </submittedName>
</protein>
<proteinExistence type="predicted"/>
<feature type="transmembrane region" description="Helical" evidence="1">
    <location>
        <begin position="270"/>
        <end position="290"/>
    </location>
</feature>
<sequence>MSAGTVPARGARRPLSPRVPEVFTLSAVRLLRLELRRCTMMWMVPLALLAFWLDTYRGSMALPPLWSSRTLILRRGAALDDFAPFVVGAAAWVGGRDRRRGIGEQVDITPLPRWAGRLATWAATAGWALGAYLACVGFLYGAIAWQGAAGRPLWWPVVVGAVALAAFSALGFAAGVLIPSRFTAPLAAIVTALVLRQTLRSGSGGRYALLSPVTSPAYSQAPPRADAGVFHPYLPDLSLTQLLFFGGLTVAALGVLGVQAVCGGPLARRLAAAVVAVGLASSATGTALVGTARVEANGVVVPALHDAADDRPLAYTPVCGGSAIRVCLNPVYRAYLPTVSAALDPLLREVAGLPGAPVRVDQVALSGQHAPLATATVSGTPPVVRLALDIGYDGAVWIGPGPSGKAPRDRCCTSQQMWTSVPRLAAEVLPPVAGVVVDHLVGHTDPAQQAVSDGLLRAVGIPLGTLAVYSRTDGTLAALLPRPGTPAYAAGGRFAALSAADRHAWLTAHLAGLRDGSVALEQLP</sequence>
<keyword evidence="3" id="KW-1185">Reference proteome</keyword>
<evidence type="ECO:0000313" key="3">
    <source>
        <dbReference type="Proteomes" id="UP000184111"/>
    </source>
</evidence>
<feature type="transmembrane region" description="Helical" evidence="1">
    <location>
        <begin position="153"/>
        <end position="178"/>
    </location>
</feature>
<dbReference type="STRING" id="310782.SAMN05216499_103295"/>
<name>A0A1M6ZD97_9ACTN</name>
<gene>
    <name evidence="2" type="ORF">SAMN05216499_103295</name>
</gene>
<dbReference type="Proteomes" id="UP000184111">
    <property type="component" value="Unassembled WGS sequence"/>
</dbReference>
<feature type="transmembrane region" description="Helical" evidence="1">
    <location>
        <begin position="39"/>
        <end position="56"/>
    </location>
</feature>
<reference evidence="2 3" key="1">
    <citation type="submission" date="2016-11" db="EMBL/GenBank/DDBJ databases">
        <authorList>
            <person name="Jaros S."/>
            <person name="Januszkiewicz K."/>
            <person name="Wedrychowicz H."/>
        </authorList>
    </citation>
    <scope>NUCLEOTIDE SEQUENCE [LARGE SCALE GENOMIC DNA]</scope>
    <source>
        <strain evidence="2 3">CGMCC 4.2025</strain>
    </source>
</reference>
<dbReference type="EMBL" id="FRBI01000003">
    <property type="protein sequence ID" value="SHL28496.1"/>
    <property type="molecule type" value="Genomic_DNA"/>
</dbReference>
<organism evidence="2 3">
    <name type="scientific">Actinacidiphila paucisporea</name>
    <dbReference type="NCBI Taxonomy" id="310782"/>
    <lineage>
        <taxon>Bacteria</taxon>
        <taxon>Bacillati</taxon>
        <taxon>Actinomycetota</taxon>
        <taxon>Actinomycetes</taxon>
        <taxon>Kitasatosporales</taxon>
        <taxon>Streptomycetaceae</taxon>
        <taxon>Actinacidiphila</taxon>
    </lineage>
</organism>
<keyword evidence="1" id="KW-0472">Membrane</keyword>
<keyword evidence="1" id="KW-0812">Transmembrane</keyword>
<evidence type="ECO:0000256" key="1">
    <source>
        <dbReference type="SAM" id="Phobius"/>
    </source>
</evidence>
<feature type="transmembrane region" description="Helical" evidence="1">
    <location>
        <begin position="239"/>
        <end position="258"/>
    </location>
</feature>
<accession>A0A1M6ZD97</accession>
<dbReference type="AlphaFoldDB" id="A0A1M6ZD97"/>
<feature type="transmembrane region" description="Helical" evidence="1">
    <location>
        <begin position="118"/>
        <end position="141"/>
    </location>
</feature>
<evidence type="ECO:0000313" key="2">
    <source>
        <dbReference type="EMBL" id="SHL28496.1"/>
    </source>
</evidence>